<evidence type="ECO:0000313" key="1">
    <source>
        <dbReference type="EMBL" id="PPB12835.1"/>
    </source>
</evidence>
<dbReference type="SUPFAM" id="SSF49373">
    <property type="entry name" value="Invasin/intimin cell-adhesion fragments"/>
    <property type="match status" value="1"/>
</dbReference>
<dbReference type="Gene3D" id="2.60.40.1080">
    <property type="match status" value="1"/>
</dbReference>
<evidence type="ECO:0008006" key="3">
    <source>
        <dbReference type="Google" id="ProtNLM"/>
    </source>
</evidence>
<dbReference type="RefSeq" id="WP_104030236.1">
    <property type="nucleotide sequence ID" value="NZ_PRKQ01000001.1"/>
</dbReference>
<reference evidence="1 2" key="1">
    <citation type="submission" date="2018-02" db="EMBL/GenBank/DDBJ databases">
        <title>Comparative analysis of genomes of three Brevibacillus laterosporus strains producers of potent antimicrobials isolated from silage.</title>
        <authorList>
            <person name="Kojic M."/>
            <person name="Miljkovic M."/>
            <person name="Studholme D."/>
            <person name="Filipic B."/>
        </authorList>
    </citation>
    <scope>NUCLEOTIDE SEQUENCE [LARGE SCALE GENOMIC DNA]</scope>
    <source>
        <strain evidence="1 2">BGSP11</strain>
    </source>
</reference>
<organism evidence="1 2">
    <name type="scientific">Brevibacillus laterosporus</name>
    <name type="common">Bacillus laterosporus</name>
    <dbReference type="NCBI Taxonomy" id="1465"/>
    <lineage>
        <taxon>Bacteria</taxon>
        <taxon>Bacillati</taxon>
        <taxon>Bacillota</taxon>
        <taxon>Bacilli</taxon>
        <taxon>Bacillales</taxon>
        <taxon>Paenibacillaceae</taxon>
        <taxon>Brevibacillus</taxon>
    </lineage>
</organism>
<dbReference type="Proteomes" id="UP000239759">
    <property type="component" value="Unassembled WGS sequence"/>
</dbReference>
<comment type="caution">
    <text evidence="1">The sequence shown here is derived from an EMBL/GenBank/DDBJ whole genome shotgun (WGS) entry which is preliminary data.</text>
</comment>
<sequence>MGVVVIKSYKGYHNTNIAEKYLRDGTKLLDMTLNGISGTKVLVNGVVKKASVLSKYSKTEQWLKTLVMRNGDFNVGDIVNEKGRNWLVTLLEQENPLHQKGTMIFCNQIIKWQDQFIVHESPCYITKLGYIGGIEEDKNFTLPDKQMRVIIPETEATTRIKRDKRFIFNNSVFKVIDLNLLNDGLIDLVVAEDVSNIRDNFDLRIADYIPCSNEIRISSLEYELQKGSSFKLKVDVLQNGSPLPSPPLSYTSNFPNVVNVDKNGICHGLDIGQANITVSMGSLSSSILVNVTEDVRDNFLIDIIGSETIVQGDTERYSVIFSNNGIEIDDIQVSWLITDDHDKPINYLTIANANQKSCTVQATKKLGYFRLWAKAGEITDYKEIKVKSLFG</sequence>
<accession>A0AAP8QGU9</accession>
<evidence type="ECO:0000313" key="2">
    <source>
        <dbReference type="Proteomes" id="UP000239759"/>
    </source>
</evidence>
<name>A0AAP8QGU9_BRELA</name>
<dbReference type="EMBL" id="PRKQ01000001">
    <property type="protein sequence ID" value="PPB12835.1"/>
    <property type="molecule type" value="Genomic_DNA"/>
</dbReference>
<gene>
    <name evidence="1" type="ORF">C4A77_00175</name>
</gene>
<dbReference type="InterPro" id="IPR008964">
    <property type="entry name" value="Invasin/intimin_cell_adhesion"/>
</dbReference>
<protein>
    <recommendedName>
        <fullName evidence="3">BIG2 domain-containing protein</fullName>
    </recommendedName>
</protein>
<proteinExistence type="predicted"/>
<dbReference type="AlphaFoldDB" id="A0AAP8QGU9"/>